<feature type="region of interest" description="Disordered" evidence="1">
    <location>
        <begin position="1"/>
        <end position="27"/>
    </location>
</feature>
<dbReference type="Gene3D" id="3.90.1580.10">
    <property type="entry name" value="paralog of FGE (formylglycine-generating enzyme)"/>
    <property type="match status" value="1"/>
</dbReference>
<dbReference type="Proteomes" id="UP001430360">
    <property type="component" value="Unassembled WGS sequence"/>
</dbReference>
<name>A0ABS8UCT8_9GAMM</name>
<dbReference type="EMBL" id="JAJQKU010000003">
    <property type="protein sequence ID" value="MCD9097313.1"/>
    <property type="molecule type" value="Genomic_DNA"/>
</dbReference>
<dbReference type="InterPro" id="IPR005532">
    <property type="entry name" value="SUMF_dom"/>
</dbReference>
<dbReference type="RefSeq" id="WP_232136332.1">
    <property type="nucleotide sequence ID" value="NZ_CP089507.1"/>
</dbReference>
<reference evidence="3" key="2">
    <citation type="journal article" date="2022" name="Syst. Appl. Microbiol.">
        <title>Physiological and genomic characterisation of Luteimonas fraxinea sp. nov., a bacterial species associated with trees tolerant to ash dieback.</title>
        <authorList>
            <person name="Ulrich K."/>
            <person name="Becker R."/>
            <person name="Behrendt U."/>
            <person name="Kube M."/>
            <person name="Schneck V."/>
            <person name="Ulrich A."/>
        </authorList>
    </citation>
    <scope>NUCLEOTIDE SEQUENCE</scope>
    <source>
        <strain evidence="3">A1P009</strain>
    </source>
</reference>
<dbReference type="PANTHER" id="PTHR23150:SF19">
    <property type="entry name" value="FORMYLGLYCINE-GENERATING ENZYME"/>
    <property type="match status" value="1"/>
</dbReference>
<protein>
    <submittedName>
        <fullName evidence="3">Formylglycine-generating enzyme family protein</fullName>
    </submittedName>
</protein>
<organism evidence="3 4">
    <name type="scientific">Luteimonas fraxinea</name>
    <dbReference type="NCBI Taxonomy" id="2901869"/>
    <lineage>
        <taxon>Bacteria</taxon>
        <taxon>Pseudomonadati</taxon>
        <taxon>Pseudomonadota</taxon>
        <taxon>Gammaproteobacteria</taxon>
        <taxon>Lysobacterales</taxon>
        <taxon>Lysobacteraceae</taxon>
        <taxon>Luteimonas</taxon>
    </lineage>
</organism>
<sequence>MSPSPYRTLDEDQPGDGMSIDADYGPAPRRTEYKFSHVTTGRYLPTPGKAPGWPFADIGDWMIDANGSAQDWLAELRDWRREHLVRIGYDDANYRHPDLQWAQQNFVHAQMMVEDRFFFDPDTGTYTVDRYLDDLVARFGGLDSVLIWYVYPNIGVDDRNQFDLAHDMPGGLDGLREAVQAFQARGVRVFLPAKPWDHGTRDPGVSHWEGLAEIVVAVGADGINGDTFNGVPRAFFDACQRLGRTVVLQPESTISSEEQLIWNVQSWGKKAPDGPVPPVSKWKWLEPRHMVNYENRWGRDRTHDLQYCFFNGIGYNAWENIWGIWNQFSPRDAEVLRRIATIYRQFPDLVVSMDWAPYQTSLQRGVFISRFPGAGRTLWTLVNRNAYAVDGEQLAQPHVDGTRYYDVWHGRALAPRIVDGQALFELPMEARGFGAVLAVDAGSDVEGLDGFLATIASQAEQPLGAHSAAWRALPQTLVDVASTAPQADAPDGMVTVPAGSFLFQVGGIEIEGFNWSGVDVQYPWEDSPRRHHRRRMDLAAFHIDRHPVTNAQFKQFLDASGYAPRDAHNFLRHWVDGAPRAGWERKPVIWVSLEDARAYAAWAGKRLPREWEWQVAAQGHDGRRYPWGNDWHDSFAPRVNRGRRLQPPADVDAHPQGASPFGVEDLVGNVWQWTDEFADDHTRAAILRGGSSYQPQTSHWYFPQAYRLDQHGKYLLMAPCKDRSGTIGFRCVVDAVGHAR</sequence>
<keyword evidence="4" id="KW-1185">Reference proteome</keyword>
<comment type="caution">
    <text evidence="3">The sequence shown here is derived from an EMBL/GenBank/DDBJ whole genome shotgun (WGS) entry which is preliminary data.</text>
</comment>
<dbReference type="InterPro" id="IPR051043">
    <property type="entry name" value="Sulfatase_Mod_Factor_Kinase"/>
</dbReference>
<dbReference type="PANTHER" id="PTHR23150">
    <property type="entry name" value="SULFATASE MODIFYING FACTOR 1, 2"/>
    <property type="match status" value="1"/>
</dbReference>
<evidence type="ECO:0000313" key="3">
    <source>
        <dbReference type="EMBL" id="MCD9097313.1"/>
    </source>
</evidence>
<dbReference type="InterPro" id="IPR016187">
    <property type="entry name" value="CTDL_fold"/>
</dbReference>
<evidence type="ECO:0000313" key="4">
    <source>
        <dbReference type="Proteomes" id="UP001430360"/>
    </source>
</evidence>
<dbReference type="InterPro" id="IPR042095">
    <property type="entry name" value="SUMF_sf"/>
</dbReference>
<evidence type="ECO:0000256" key="1">
    <source>
        <dbReference type="SAM" id="MobiDB-lite"/>
    </source>
</evidence>
<accession>A0ABS8UCT8</accession>
<dbReference type="SUPFAM" id="SSF56436">
    <property type="entry name" value="C-type lectin-like"/>
    <property type="match status" value="1"/>
</dbReference>
<proteinExistence type="predicted"/>
<evidence type="ECO:0000259" key="2">
    <source>
        <dbReference type="Pfam" id="PF03781"/>
    </source>
</evidence>
<feature type="domain" description="Sulfatase-modifying factor enzyme-like" evidence="2">
    <location>
        <begin position="491"/>
        <end position="732"/>
    </location>
</feature>
<gene>
    <name evidence="3" type="ORF">LTT95_10230</name>
</gene>
<reference evidence="3" key="1">
    <citation type="submission" date="2021-12" db="EMBL/GenBank/DDBJ databases">
        <authorList>
            <person name="Ulrich A."/>
        </authorList>
    </citation>
    <scope>NUCLEOTIDE SEQUENCE</scope>
    <source>
        <strain evidence="3">A1P009</strain>
    </source>
</reference>
<dbReference type="Pfam" id="PF03781">
    <property type="entry name" value="FGE-sulfatase"/>
    <property type="match status" value="1"/>
</dbReference>